<reference evidence="1 2" key="1">
    <citation type="submission" date="2018-03" db="EMBL/GenBank/DDBJ databases">
        <title>Draft Genome Sequences of the Obligatory Marine Myxobacteria Enhygromyxa salina SWB005.</title>
        <authorList>
            <person name="Poehlein A."/>
            <person name="Moghaddam J.A."/>
            <person name="Harms H."/>
            <person name="Alanjari M."/>
            <person name="Koenig G.M."/>
            <person name="Daniel R."/>
            <person name="Schaeberle T.F."/>
        </authorList>
    </citation>
    <scope>NUCLEOTIDE SEQUENCE [LARGE SCALE GENOMIC DNA]</scope>
    <source>
        <strain evidence="1 2">SWB005</strain>
    </source>
</reference>
<proteinExistence type="predicted"/>
<sequence>MPLAHADESLVCPAGDSGDLLGAGTGEGVKAQHACVIADVHALERERMEVDVQAERGVSALLRVRRSCAIRPNGHIFWAVTLGTAWFDVDADRRSGRRRQLVLHLVVPAPATVF</sequence>
<organism evidence="1 2">
    <name type="scientific">Enhygromyxa salina</name>
    <dbReference type="NCBI Taxonomy" id="215803"/>
    <lineage>
        <taxon>Bacteria</taxon>
        <taxon>Pseudomonadati</taxon>
        <taxon>Myxococcota</taxon>
        <taxon>Polyangia</taxon>
        <taxon>Nannocystales</taxon>
        <taxon>Nannocystaceae</taxon>
        <taxon>Enhygromyxa</taxon>
    </lineage>
</organism>
<dbReference type="AlphaFoldDB" id="A0A2S9YJN3"/>
<name>A0A2S9YJN3_9BACT</name>
<evidence type="ECO:0000313" key="2">
    <source>
        <dbReference type="Proteomes" id="UP000237968"/>
    </source>
</evidence>
<protein>
    <submittedName>
        <fullName evidence="1">Uncharacterized protein</fullName>
    </submittedName>
</protein>
<dbReference type="Proteomes" id="UP000237968">
    <property type="component" value="Unassembled WGS sequence"/>
</dbReference>
<keyword evidence="2" id="KW-1185">Reference proteome</keyword>
<accession>A0A2S9YJN3</accession>
<evidence type="ECO:0000313" key="1">
    <source>
        <dbReference type="EMBL" id="PRQ05305.1"/>
    </source>
</evidence>
<dbReference type="EMBL" id="PVNK01000015">
    <property type="protein sequence ID" value="PRQ05305.1"/>
    <property type="molecule type" value="Genomic_DNA"/>
</dbReference>
<gene>
    <name evidence="1" type="ORF">ENSA5_02950</name>
</gene>
<comment type="caution">
    <text evidence="1">The sequence shown here is derived from an EMBL/GenBank/DDBJ whole genome shotgun (WGS) entry which is preliminary data.</text>
</comment>